<keyword evidence="2" id="KW-1185">Reference proteome</keyword>
<evidence type="ECO:0000313" key="2">
    <source>
        <dbReference type="Proteomes" id="UP000193834"/>
    </source>
</evidence>
<dbReference type="AlphaFoldDB" id="A0A1X7L5B8"/>
<gene>
    <name evidence="1" type="ORF">SAMN06295960_2975</name>
</gene>
<sequence>MIRNENVASLISDLYMKYIHDACYPIYPEMNTMEHSQVDYDFFSGSGMNKNVNGRLLPAAGVIQSSTRSSLSPVR</sequence>
<evidence type="ECO:0000313" key="1">
    <source>
        <dbReference type="EMBL" id="SMG48674.1"/>
    </source>
</evidence>
<protein>
    <submittedName>
        <fullName evidence="1">Uncharacterized protein</fullName>
    </submittedName>
</protein>
<accession>A0A1X7L5B8</accession>
<proteinExistence type="predicted"/>
<reference evidence="1 2" key="1">
    <citation type="submission" date="2017-04" db="EMBL/GenBank/DDBJ databases">
        <authorList>
            <person name="Afonso C.L."/>
            <person name="Miller P.J."/>
            <person name="Scott M.A."/>
            <person name="Spackman E."/>
            <person name="Goraichik I."/>
            <person name="Dimitrov K.M."/>
            <person name="Suarez D.L."/>
            <person name="Swayne D.E."/>
        </authorList>
    </citation>
    <scope>NUCLEOTIDE SEQUENCE [LARGE SCALE GENOMIC DNA]</scope>
    <source>
        <strain evidence="1 2">11</strain>
    </source>
</reference>
<organism evidence="1 2">
    <name type="scientific">Paenibacillus aquistagni</name>
    <dbReference type="NCBI Taxonomy" id="1852522"/>
    <lineage>
        <taxon>Bacteria</taxon>
        <taxon>Bacillati</taxon>
        <taxon>Bacillota</taxon>
        <taxon>Bacilli</taxon>
        <taxon>Bacillales</taxon>
        <taxon>Paenibacillaceae</taxon>
        <taxon>Paenibacillus</taxon>
    </lineage>
</organism>
<dbReference type="EMBL" id="FXAZ01000004">
    <property type="protein sequence ID" value="SMG48674.1"/>
    <property type="molecule type" value="Genomic_DNA"/>
</dbReference>
<dbReference type="Proteomes" id="UP000193834">
    <property type="component" value="Unassembled WGS sequence"/>
</dbReference>
<name>A0A1X7L5B8_9BACL</name>